<dbReference type="EMBL" id="JAUIQD010000002">
    <property type="protein sequence ID" value="KAK3359335.1"/>
    <property type="molecule type" value="Genomic_DNA"/>
</dbReference>
<reference evidence="2" key="2">
    <citation type="submission" date="2023-06" db="EMBL/GenBank/DDBJ databases">
        <authorList>
            <consortium name="Lawrence Berkeley National Laboratory"/>
            <person name="Haridas S."/>
            <person name="Hensen N."/>
            <person name="Bonometti L."/>
            <person name="Westerberg I."/>
            <person name="Brannstrom I.O."/>
            <person name="Guillou S."/>
            <person name="Cros-Aarteil S."/>
            <person name="Calhoun S."/>
            <person name="Kuo A."/>
            <person name="Mondo S."/>
            <person name="Pangilinan J."/>
            <person name="Riley R."/>
            <person name="Labutti K."/>
            <person name="Andreopoulos B."/>
            <person name="Lipzen A."/>
            <person name="Chen C."/>
            <person name="Yanf M."/>
            <person name="Daum C."/>
            <person name="Ng V."/>
            <person name="Clum A."/>
            <person name="Steindorff A."/>
            <person name="Ohm R."/>
            <person name="Martin F."/>
            <person name="Silar P."/>
            <person name="Natvig D."/>
            <person name="Lalanne C."/>
            <person name="Gautier V."/>
            <person name="Ament-Velasquez S.L."/>
            <person name="Kruys A."/>
            <person name="Hutchinson M.I."/>
            <person name="Powell A.J."/>
            <person name="Barry K."/>
            <person name="Miller A.N."/>
            <person name="Grigoriev I.V."/>
            <person name="Debuchy R."/>
            <person name="Gladieux P."/>
            <person name="Thoren M.H."/>
            <person name="Johannesson H."/>
        </authorList>
    </citation>
    <scope>NUCLEOTIDE SEQUENCE</scope>
    <source>
        <strain evidence="2">CBS 955.72</strain>
    </source>
</reference>
<proteinExistence type="predicted"/>
<feature type="region of interest" description="Disordered" evidence="1">
    <location>
        <begin position="389"/>
        <end position="476"/>
    </location>
</feature>
<accession>A0AAJ0HQF6</accession>
<feature type="compositionally biased region" description="Pro residues" evidence="1">
    <location>
        <begin position="232"/>
        <end position="241"/>
    </location>
</feature>
<feature type="compositionally biased region" description="Polar residues" evidence="1">
    <location>
        <begin position="141"/>
        <end position="150"/>
    </location>
</feature>
<feature type="region of interest" description="Disordered" evidence="1">
    <location>
        <begin position="97"/>
        <end position="245"/>
    </location>
</feature>
<protein>
    <submittedName>
        <fullName evidence="2">Uncharacterized protein</fullName>
    </submittedName>
</protein>
<evidence type="ECO:0000313" key="2">
    <source>
        <dbReference type="EMBL" id="KAK3359335.1"/>
    </source>
</evidence>
<feature type="compositionally biased region" description="Polar residues" evidence="1">
    <location>
        <begin position="192"/>
        <end position="219"/>
    </location>
</feature>
<sequence>MGGKIWNRDEERIFWRIIMAQGPKRVGIDRARNEVSWEDLSREMAQLMGDNARRDYTTLCLFEHYFLNIIQRTVSPNAGKYVKQYLNKMSKEEREAIQDEARQEALKREQKRAKRLLNQGSKRDKKVKQRSASAPAAGAKSETSSPTLSAVSDFPGNAASGADPFSVDHSNGSPSNASHSPFARNSPFFQGAPSTQGTFPNQPFPATQSSPVGRNSPSASLPGVSSLVPPEHGLPPRPPPSEGRFMPRLGHWPVQRYGEGYGEGYGDCYAPGHQQAPHTYYRPDNRPYYDPGFGHGHGMGPNFGHAYGQGSDSSQHVPQGHSANYGYQEHQFPRLSPAQQHYRMPDYASYQHAEPQYQYAEPQYQYAELQHTGSSQQGSAAHNAGYAAHGQHNAAGAQHPAGRDSLSDYPRNYSTRDSAYGSAPGLAVRTAPLRTPPEGTIHVLESIETPKAGETERSHSEGSEAEAKPETEQADE</sequence>
<reference evidence="2" key="1">
    <citation type="journal article" date="2023" name="Mol. Phylogenet. Evol.">
        <title>Genome-scale phylogeny and comparative genomics of the fungal order Sordariales.</title>
        <authorList>
            <person name="Hensen N."/>
            <person name="Bonometti L."/>
            <person name="Westerberg I."/>
            <person name="Brannstrom I.O."/>
            <person name="Guillou S."/>
            <person name="Cros-Aarteil S."/>
            <person name="Calhoun S."/>
            <person name="Haridas S."/>
            <person name="Kuo A."/>
            <person name="Mondo S."/>
            <person name="Pangilinan J."/>
            <person name="Riley R."/>
            <person name="LaButti K."/>
            <person name="Andreopoulos B."/>
            <person name="Lipzen A."/>
            <person name="Chen C."/>
            <person name="Yan M."/>
            <person name="Daum C."/>
            <person name="Ng V."/>
            <person name="Clum A."/>
            <person name="Steindorff A."/>
            <person name="Ohm R.A."/>
            <person name="Martin F."/>
            <person name="Silar P."/>
            <person name="Natvig D.O."/>
            <person name="Lalanne C."/>
            <person name="Gautier V."/>
            <person name="Ament-Velasquez S.L."/>
            <person name="Kruys A."/>
            <person name="Hutchinson M.I."/>
            <person name="Powell A.J."/>
            <person name="Barry K."/>
            <person name="Miller A.N."/>
            <person name="Grigoriev I.V."/>
            <person name="Debuchy R."/>
            <person name="Gladieux P."/>
            <person name="Hiltunen Thoren M."/>
            <person name="Johannesson H."/>
        </authorList>
    </citation>
    <scope>NUCLEOTIDE SEQUENCE</scope>
    <source>
        <strain evidence="2">CBS 955.72</strain>
    </source>
</reference>
<feature type="compositionally biased region" description="Basic and acidic residues" evidence="1">
    <location>
        <begin position="97"/>
        <end position="108"/>
    </location>
</feature>
<keyword evidence="3" id="KW-1185">Reference proteome</keyword>
<dbReference type="AlphaFoldDB" id="A0AAJ0HQF6"/>
<name>A0AAJ0HQF6_9PEZI</name>
<dbReference type="Proteomes" id="UP001275084">
    <property type="component" value="Unassembled WGS sequence"/>
</dbReference>
<feature type="region of interest" description="Disordered" evidence="1">
    <location>
        <begin position="305"/>
        <end position="324"/>
    </location>
</feature>
<organism evidence="2 3">
    <name type="scientific">Lasiosphaeria hispida</name>
    <dbReference type="NCBI Taxonomy" id="260671"/>
    <lineage>
        <taxon>Eukaryota</taxon>
        <taxon>Fungi</taxon>
        <taxon>Dikarya</taxon>
        <taxon>Ascomycota</taxon>
        <taxon>Pezizomycotina</taxon>
        <taxon>Sordariomycetes</taxon>
        <taxon>Sordariomycetidae</taxon>
        <taxon>Sordariales</taxon>
        <taxon>Lasiosphaeriaceae</taxon>
        <taxon>Lasiosphaeria</taxon>
    </lineage>
</organism>
<comment type="caution">
    <text evidence="2">The sequence shown here is derived from an EMBL/GenBank/DDBJ whole genome shotgun (WGS) entry which is preliminary data.</text>
</comment>
<feature type="compositionally biased region" description="Low complexity" evidence="1">
    <location>
        <begin position="389"/>
        <end position="400"/>
    </location>
</feature>
<gene>
    <name evidence="2" type="ORF">B0T25DRAFT_95257</name>
</gene>
<evidence type="ECO:0000256" key="1">
    <source>
        <dbReference type="SAM" id="MobiDB-lite"/>
    </source>
</evidence>
<evidence type="ECO:0000313" key="3">
    <source>
        <dbReference type="Proteomes" id="UP001275084"/>
    </source>
</evidence>
<feature type="compositionally biased region" description="Basic and acidic residues" evidence="1">
    <location>
        <begin position="451"/>
        <end position="476"/>
    </location>
</feature>
<feature type="compositionally biased region" description="Polar residues" evidence="1">
    <location>
        <begin position="168"/>
        <end position="179"/>
    </location>
</feature>